<dbReference type="Proteomes" id="UP000295680">
    <property type="component" value="Unassembled WGS sequence"/>
</dbReference>
<dbReference type="Gene3D" id="1.10.10.60">
    <property type="entry name" value="Homeodomain-like"/>
    <property type="match status" value="1"/>
</dbReference>
<dbReference type="GO" id="GO:0003700">
    <property type="term" value="F:DNA-binding transcription factor activity"/>
    <property type="evidence" value="ECO:0007669"/>
    <property type="project" value="InterPro"/>
</dbReference>
<dbReference type="SUPFAM" id="SSF46689">
    <property type="entry name" value="Homeodomain-like"/>
    <property type="match status" value="1"/>
</dbReference>
<organism evidence="5 6">
    <name type="scientific">Actinocrispum wychmicini</name>
    <dbReference type="NCBI Taxonomy" id="1213861"/>
    <lineage>
        <taxon>Bacteria</taxon>
        <taxon>Bacillati</taxon>
        <taxon>Actinomycetota</taxon>
        <taxon>Actinomycetes</taxon>
        <taxon>Pseudonocardiales</taxon>
        <taxon>Pseudonocardiaceae</taxon>
        <taxon>Actinocrispum</taxon>
    </lineage>
</organism>
<name>A0A4R2JND5_9PSEU</name>
<dbReference type="GO" id="GO:0043565">
    <property type="term" value="F:sequence-specific DNA binding"/>
    <property type="evidence" value="ECO:0007669"/>
    <property type="project" value="InterPro"/>
</dbReference>
<evidence type="ECO:0000313" key="6">
    <source>
        <dbReference type="Proteomes" id="UP000295680"/>
    </source>
</evidence>
<keyword evidence="1" id="KW-0805">Transcription regulation</keyword>
<protein>
    <submittedName>
        <fullName evidence="5">Helix-turn-helix protein</fullName>
    </submittedName>
</protein>
<dbReference type="InterPro" id="IPR018060">
    <property type="entry name" value="HTH_AraC"/>
</dbReference>
<evidence type="ECO:0000313" key="5">
    <source>
        <dbReference type="EMBL" id="TCO60834.1"/>
    </source>
</evidence>
<keyword evidence="3" id="KW-0804">Transcription</keyword>
<evidence type="ECO:0000256" key="1">
    <source>
        <dbReference type="ARBA" id="ARBA00023015"/>
    </source>
</evidence>
<comment type="caution">
    <text evidence="5">The sequence shown here is derived from an EMBL/GenBank/DDBJ whole genome shotgun (WGS) entry which is preliminary data.</text>
</comment>
<feature type="domain" description="HTH araC/xylS-type" evidence="4">
    <location>
        <begin position="71"/>
        <end position="172"/>
    </location>
</feature>
<accession>A0A4R2JND5</accession>
<gene>
    <name evidence="5" type="ORF">EV192_103415</name>
</gene>
<dbReference type="SMART" id="SM00342">
    <property type="entry name" value="HTH_ARAC"/>
    <property type="match status" value="1"/>
</dbReference>
<proteinExistence type="predicted"/>
<dbReference type="PRINTS" id="PR00032">
    <property type="entry name" value="HTHARAC"/>
</dbReference>
<dbReference type="InterPro" id="IPR009057">
    <property type="entry name" value="Homeodomain-like_sf"/>
</dbReference>
<dbReference type="EMBL" id="SLWS01000003">
    <property type="protein sequence ID" value="TCO60834.1"/>
    <property type="molecule type" value="Genomic_DNA"/>
</dbReference>
<keyword evidence="6" id="KW-1185">Reference proteome</keyword>
<dbReference type="PANTHER" id="PTHR47893">
    <property type="entry name" value="REGULATORY PROTEIN PCHR"/>
    <property type="match status" value="1"/>
</dbReference>
<dbReference type="PANTHER" id="PTHR47893:SF1">
    <property type="entry name" value="REGULATORY PROTEIN PCHR"/>
    <property type="match status" value="1"/>
</dbReference>
<dbReference type="AlphaFoldDB" id="A0A4R2JND5"/>
<reference evidence="5 6" key="1">
    <citation type="submission" date="2019-03" db="EMBL/GenBank/DDBJ databases">
        <title>Genomic Encyclopedia of Type Strains, Phase IV (KMG-IV): sequencing the most valuable type-strain genomes for metagenomic binning, comparative biology and taxonomic classification.</title>
        <authorList>
            <person name="Goeker M."/>
        </authorList>
    </citation>
    <scope>NUCLEOTIDE SEQUENCE [LARGE SCALE GENOMIC DNA]</scope>
    <source>
        <strain evidence="5 6">DSM 45934</strain>
    </source>
</reference>
<dbReference type="PROSITE" id="PS01124">
    <property type="entry name" value="HTH_ARAC_FAMILY_2"/>
    <property type="match status" value="1"/>
</dbReference>
<sequence length="176" mass="19847">MFGIPVSTDHGMSAVLVTYVKELVRHAGAFRAGDSARLAMVALDLVAAWCAHELDATGELSPETRHRALFVHIQDFIERNLADRTLAPDTIAAAHYISTRHLHHLFQQQGVTVVGSIRQRRLERCRRDLADPRLAGRPIHAIAARWAFADKAHFSRLFRARYGVPPSHYRRRGSVR</sequence>
<dbReference type="InterPro" id="IPR020449">
    <property type="entry name" value="Tscrpt_reg_AraC-type_HTH"/>
</dbReference>
<dbReference type="OrthoDB" id="9799345at2"/>
<dbReference type="InterPro" id="IPR053142">
    <property type="entry name" value="PchR_regulatory_protein"/>
</dbReference>
<dbReference type="Pfam" id="PF12833">
    <property type="entry name" value="HTH_18"/>
    <property type="match status" value="1"/>
</dbReference>
<keyword evidence="2" id="KW-0238">DNA-binding</keyword>
<evidence type="ECO:0000256" key="3">
    <source>
        <dbReference type="ARBA" id="ARBA00023163"/>
    </source>
</evidence>
<evidence type="ECO:0000259" key="4">
    <source>
        <dbReference type="PROSITE" id="PS01124"/>
    </source>
</evidence>
<evidence type="ECO:0000256" key="2">
    <source>
        <dbReference type="ARBA" id="ARBA00023125"/>
    </source>
</evidence>